<dbReference type="PANTHER" id="PTHR18901:SF38">
    <property type="entry name" value="PSEUDOURIDINE-5'-PHOSPHATASE"/>
    <property type="match status" value="1"/>
</dbReference>
<evidence type="ECO:0000256" key="12">
    <source>
        <dbReference type="ARBA" id="ARBA00083904"/>
    </source>
</evidence>
<dbReference type="GO" id="GO:1990738">
    <property type="term" value="F:pseudouridine 5'-phosphatase activity"/>
    <property type="evidence" value="ECO:0007669"/>
    <property type="project" value="UniProtKB-EC"/>
</dbReference>
<proteinExistence type="inferred from homology"/>
<dbReference type="EMBL" id="OX395127">
    <property type="protein sequence ID" value="CAI5765488.1"/>
    <property type="molecule type" value="Genomic_DNA"/>
</dbReference>
<evidence type="ECO:0000256" key="8">
    <source>
        <dbReference type="ARBA" id="ARBA00066578"/>
    </source>
</evidence>
<dbReference type="GO" id="GO:0046872">
    <property type="term" value="F:metal ion binding"/>
    <property type="evidence" value="ECO:0007669"/>
    <property type="project" value="UniProtKB-KW"/>
</dbReference>
<evidence type="ECO:0000256" key="6">
    <source>
        <dbReference type="ARBA" id="ARBA00052504"/>
    </source>
</evidence>
<dbReference type="SFLD" id="SFLDS00003">
    <property type="entry name" value="Haloacid_Dehalogenase"/>
    <property type="match status" value="1"/>
</dbReference>
<comment type="similarity">
    <text evidence="2">Belongs to the HAD-like hydrolase superfamily. CbbY/CbbZ/Gph/YieH family.</text>
</comment>
<dbReference type="PANTHER" id="PTHR18901">
    <property type="entry name" value="2-DEOXYGLUCOSE-6-PHOSPHATE PHOSPHATASE 2"/>
    <property type="match status" value="1"/>
</dbReference>
<keyword evidence="14" id="KW-1185">Reference proteome</keyword>
<evidence type="ECO:0000313" key="13">
    <source>
        <dbReference type="EMBL" id="CAI5765488.1"/>
    </source>
</evidence>
<keyword evidence="4" id="KW-0378">Hydrolase</keyword>
<dbReference type="SUPFAM" id="SSF56784">
    <property type="entry name" value="HAD-like"/>
    <property type="match status" value="1"/>
</dbReference>
<organism evidence="13 14">
    <name type="scientific">Podarcis lilfordi</name>
    <name type="common">Lilford's wall lizard</name>
    <dbReference type="NCBI Taxonomy" id="74358"/>
    <lineage>
        <taxon>Eukaryota</taxon>
        <taxon>Metazoa</taxon>
        <taxon>Chordata</taxon>
        <taxon>Craniata</taxon>
        <taxon>Vertebrata</taxon>
        <taxon>Euteleostomi</taxon>
        <taxon>Lepidosauria</taxon>
        <taxon>Squamata</taxon>
        <taxon>Bifurcata</taxon>
        <taxon>Unidentata</taxon>
        <taxon>Episquamata</taxon>
        <taxon>Laterata</taxon>
        <taxon>Lacertibaenia</taxon>
        <taxon>Lacertidae</taxon>
        <taxon>Podarcis</taxon>
    </lineage>
</organism>
<dbReference type="SFLD" id="SFLDG01135">
    <property type="entry name" value="C1.5.6:_HAD__Beta-PGM__Phospha"/>
    <property type="match status" value="1"/>
</dbReference>
<protein>
    <recommendedName>
        <fullName evidence="9">Pseudouridine-5'-phosphatase</fullName>
        <ecNumber evidence="8">3.1.3.96</ecNumber>
    </recommendedName>
    <alternativeName>
        <fullName evidence="10">Haloacid dehalogenase-like hydrolase domain-containing protein 1</fullName>
    </alternativeName>
    <alternativeName>
        <fullName evidence="11">Haloacid dehalogenase-like hydrolase domain-containing protein 1A</fullName>
    </alternativeName>
    <alternativeName>
        <fullName evidence="12">Pseudouridine-5'-monophosphatase</fullName>
    </alternativeName>
</protein>
<dbReference type="InterPro" id="IPR023198">
    <property type="entry name" value="PGP-like_dom2"/>
</dbReference>
<evidence type="ECO:0000313" key="14">
    <source>
        <dbReference type="Proteomes" id="UP001178461"/>
    </source>
</evidence>
<dbReference type="Pfam" id="PF13419">
    <property type="entry name" value="HAD_2"/>
    <property type="match status" value="1"/>
</dbReference>
<dbReference type="Gene3D" id="3.40.50.1000">
    <property type="entry name" value="HAD superfamily/HAD-like"/>
    <property type="match status" value="1"/>
</dbReference>
<name>A0AA35NYA8_9SAUR</name>
<comment type="cofactor">
    <cofactor evidence="1">
        <name>Mg(2+)</name>
        <dbReference type="ChEBI" id="CHEBI:18420"/>
    </cofactor>
</comment>
<dbReference type="SFLD" id="SFLDG01129">
    <property type="entry name" value="C1.5:_HAD__Beta-PGM__Phosphata"/>
    <property type="match status" value="1"/>
</dbReference>
<evidence type="ECO:0000256" key="5">
    <source>
        <dbReference type="ARBA" id="ARBA00022842"/>
    </source>
</evidence>
<comment type="catalytic activity">
    <reaction evidence="6">
        <text>psi-UMP + H2O = pseudouridine + phosphate</text>
        <dbReference type="Rhea" id="RHEA:10944"/>
        <dbReference type="ChEBI" id="CHEBI:15377"/>
        <dbReference type="ChEBI" id="CHEBI:17802"/>
        <dbReference type="ChEBI" id="CHEBI:43474"/>
        <dbReference type="ChEBI" id="CHEBI:58380"/>
        <dbReference type="EC" id="3.1.3.96"/>
    </reaction>
</comment>
<dbReference type="EC" id="3.1.3.96" evidence="8"/>
<dbReference type="Gene3D" id="1.10.150.240">
    <property type="entry name" value="Putative phosphatase, domain 2"/>
    <property type="match status" value="1"/>
</dbReference>
<evidence type="ECO:0000256" key="1">
    <source>
        <dbReference type="ARBA" id="ARBA00001946"/>
    </source>
</evidence>
<dbReference type="Proteomes" id="UP001178461">
    <property type="component" value="Chromosome 2"/>
</dbReference>
<dbReference type="FunFam" id="3.40.50.1000:FF:000055">
    <property type="entry name" value="Haloacid dehalogenase-like hydrolase family protein"/>
    <property type="match status" value="1"/>
</dbReference>
<dbReference type="InterPro" id="IPR041492">
    <property type="entry name" value="HAD_2"/>
</dbReference>
<evidence type="ECO:0000256" key="4">
    <source>
        <dbReference type="ARBA" id="ARBA00022801"/>
    </source>
</evidence>
<evidence type="ECO:0000256" key="7">
    <source>
        <dbReference type="ARBA" id="ARBA00056605"/>
    </source>
</evidence>
<gene>
    <name evidence="13" type="ORF">PODLI_1B042171</name>
</gene>
<evidence type="ECO:0000256" key="3">
    <source>
        <dbReference type="ARBA" id="ARBA00022723"/>
    </source>
</evidence>
<evidence type="ECO:0000256" key="11">
    <source>
        <dbReference type="ARBA" id="ARBA00075873"/>
    </source>
</evidence>
<dbReference type="InterPro" id="IPR023214">
    <property type="entry name" value="HAD_sf"/>
</dbReference>
<evidence type="ECO:0000256" key="10">
    <source>
        <dbReference type="ARBA" id="ARBA00075025"/>
    </source>
</evidence>
<evidence type="ECO:0000256" key="2">
    <source>
        <dbReference type="ARBA" id="ARBA00006171"/>
    </source>
</evidence>
<evidence type="ECO:0000256" key="9">
    <source>
        <dbReference type="ARBA" id="ARBA00070517"/>
    </source>
</evidence>
<accession>A0AA35NYA8</accession>
<comment type="function">
    <text evidence="7">Dephosphorylates pseudouridine 5'-phosphate, a potential intermediate in rRNA degradation. Pseudouridine is then excreted intact in urine.</text>
</comment>
<sequence>MATSSKPLQPVTHVIFDLDGTLLNTETLYTEVMNDVCGRYGKQFTWDVKSSIMGRREAEAVVMIQKALDLPISPDQIMEESKKKKKELFPKSVFLPGTEKLIRHLHQHKIPMAVASSSIKESFDMKTVHHQAIFQLFHHIVLGDHPEVKAGKPAPDIFLVCAKKFEPPAPPEKCLVFEDAPNGVKSGVSAGMQVVMVPDEHLAKELTKEATLVLPSMSDFKPEMFGLPKFQ</sequence>
<reference evidence="13" key="1">
    <citation type="submission" date="2022-12" db="EMBL/GenBank/DDBJ databases">
        <authorList>
            <person name="Alioto T."/>
            <person name="Alioto T."/>
            <person name="Gomez Garrido J."/>
        </authorList>
    </citation>
    <scope>NUCLEOTIDE SEQUENCE</scope>
</reference>
<dbReference type="NCBIfam" id="TIGR01509">
    <property type="entry name" value="HAD-SF-IA-v3"/>
    <property type="match status" value="1"/>
</dbReference>
<dbReference type="AlphaFoldDB" id="A0AA35NYA8"/>
<dbReference type="InterPro" id="IPR036412">
    <property type="entry name" value="HAD-like_sf"/>
</dbReference>
<dbReference type="FunFam" id="1.10.150.240:FF:000001">
    <property type="entry name" value="Haloacid dehalogenase-like hydrolase domain"/>
    <property type="match status" value="1"/>
</dbReference>
<dbReference type="InterPro" id="IPR006439">
    <property type="entry name" value="HAD-SF_hydro_IA"/>
</dbReference>
<keyword evidence="3" id="KW-0479">Metal-binding</keyword>
<keyword evidence="5" id="KW-0460">Magnesium</keyword>